<dbReference type="Proteomes" id="UP001356427">
    <property type="component" value="Unassembled WGS sequence"/>
</dbReference>
<name>A0AAN8KP37_9TELE</name>
<protein>
    <submittedName>
        <fullName evidence="2">Uncharacterized protein</fullName>
    </submittedName>
</protein>
<feature type="compositionally biased region" description="Low complexity" evidence="1">
    <location>
        <begin position="28"/>
        <end position="48"/>
    </location>
</feature>
<comment type="caution">
    <text evidence="2">The sequence shown here is derived from an EMBL/GenBank/DDBJ whole genome shotgun (WGS) entry which is preliminary data.</text>
</comment>
<feature type="compositionally biased region" description="Polar residues" evidence="1">
    <location>
        <begin position="76"/>
        <end position="85"/>
    </location>
</feature>
<proteinExistence type="predicted"/>
<evidence type="ECO:0000256" key="1">
    <source>
        <dbReference type="SAM" id="MobiDB-lite"/>
    </source>
</evidence>
<sequence>MEQQCDQGAGPGLAGADSNPGSLKEGENAITTTSASSSNSDLPSALLPDGEHPDTGRRQSKPFTGLKLFGRRRNLSVMSTDTKAH</sequence>
<evidence type="ECO:0000313" key="3">
    <source>
        <dbReference type="Proteomes" id="UP001356427"/>
    </source>
</evidence>
<evidence type="ECO:0000313" key="2">
    <source>
        <dbReference type="EMBL" id="KAK6294763.1"/>
    </source>
</evidence>
<gene>
    <name evidence="2" type="ORF">J4Q44_G00355930</name>
</gene>
<feature type="region of interest" description="Disordered" evidence="1">
    <location>
        <begin position="1"/>
        <end position="85"/>
    </location>
</feature>
<accession>A0AAN8KP37</accession>
<dbReference type="EMBL" id="JAGTTL010000035">
    <property type="protein sequence ID" value="KAK6294763.1"/>
    <property type="molecule type" value="Genomic_DNA"/>
</dbReference>
<dbReference type="AlphaFoldDB" id="A0AAN8KP37"/>
<keyword evidence="3" id="KW-1185">Reference proteome</keyword>
<organism evidence="2 3">
    <name type="scientific">Coregonus suidteri</name>
    <dbReference type="NCBI Taxonomy" id="861788"/>
    <lineage>
        <taxon>Eukaryota</taxon>
        <taxon>Metazoa</taxon>
        <taxon>Chordata</taxon>
        <taxon>Craniata</taxon>
        <taxon>Vertebrata</taxon>
        <taxon>Euteleostomi</taxon>
        <taxon>Actinopterygii</taxon>
        <taxon>Neopterygii</taxon>
        <taxon>Teleostei</taxon>
        <taxon>Protacanthopterygii</taxon>
        <taxon>Salmoniformes</taxon>
        <taxon>Salmonidae</taxon>
        <taxon>Coregoninae</taxon>
        <taxon>Coregonus</taxon>
    </lineage>
</organism>
<reference evidence="2 3" key="1">
    <citation type="submission" date="2021-04" db="EMBL/GenBank/DDBJ databases">
        <authorList>
            <person name="De Guttry C."/>
            <person name="Zahm M."/>
            <person name="Klopp C."/>
            <person name="Cabau C."/>
            <person name="Louis A."/>
            <person name="Berthelot C."/>
            <person name="Parey E."/>
            <person name="Roest Crollius H."/>
            <person name="Montfort J."/>
            <person name="Robinson-Rechavi M."/>
            <person name="Bucao C."/>
            <person name="Bouchez O."/>
            <person name="Gislard M."/>
            <person name="Lluch J."/>
            <person name="Milhes M."/>
            <person name="Lampietro C."/>
            <person name="Lopez Roques C."/>
            <person name="Donnadieu C."/>
            <person name="Braasch I."/>
            <person name="Desvignes T."/>
            <person name="Postlethwait J."/>
            <person name="Bobe J."/>
            <person name="Wedekind C."/>
            <person name="Guiguen Y."/>
        </authorList>
    </citation>
    <scope>NUCLEOTIDE SEQUENCE [LARGE SCALE GENOMIC DNA]</scope>
    <source>
        <strain evidence="2">Cs_M1</strain>
        <tissue evidence="2">Blood</tissue>
    </source>
</reference>